<dbReference type="VEuPathDB" id="FungiDB:ASPWEDRAFT_745951"/>
<gene>
    <name evidence="1" type="ORF">ASPWEDRAFT_745951</name>
</gene>
<dbReference type="EMBL" id="KV878215">
    <property type="protein sequence ID" value="OJJ32314.1"/>
    <property type="molecule type" value="Genomic_DNA"/>
</dbReference>
<evidence type="ECO:0000313" key="2">
    <source>
        <dbReference type="Proteomes" id="UP000184383"/>
    </source>
</evidence>
<proteinExistence type="predicted"/>
<sequence>MQKRDCGYNSAALYLFRHDEAQSFPGVHQFDEIKEQAAISLLGLPSLPNQARTGAANWCFAPDESHRDRFQGIRTHAISCLDPVRFHPIPQRKTISTWADDIQRYARENRRPVSVFRNRCHDFPGSLKDMVMEQATPAAFDGEIRTFF</sequence>
<dbReference type="OrthoDB" id="2269179at2759"/>
<protein>
    <submittedName>
        <fullName evidence="1">Uncharacterized protein</fullName>
    </submittedName>
</protein>
<reference evidence="2" key="1">
    <citation type="journal article" date="2017" name="Genome Biol.">
        <title>Comparative genomics reveals high biological diversity and specific adaptations in the industrially and medically important fungal genus Aspergillus.</title>
        <authorList>
            <person name="de Vries R.P."/>
            <person name="Riley R."/>
            <person name="Wiebenga A."/>
            <person name="Aguilar-Osorio G."/>
            <person name="Amillis S."/>
            <person name="Uchima C.A."/>
            <person name="Anderluh G."/>
            <person name="Asadollahi M."/>
            <person name="Askin M."/>
            <person name="Barry K."/>
            <person name="Battaglia E."/>
            <person name="Bayram O."/>
            <person name="Benocci T."/>
            <person name="Braus-Stromeyer S.A."/>
            <person name="Caldana C."/>
            <person name="Canovas D."/>
            <person name="Cerqueira G.C."/>
            <person name="Chen F."/>
            <person name="Chen W."/>
            <person name="Choi C."/>
            <person name="Clum A."/>
            <person name="Dos Santos R.A."/>
            <person name="Damasio A.R."/>
            <person name="Diallinas G."/>
            <person name="Emri T."/>
            <person name="Fekete E."/>
            <person name="Flipphi M."/>
            <person name="Freyberg S."/>
            <person name="Gallo A."/>
            <person name="Gournas C."/>
            <person name="Habgood R."/>
            <person name="Hainaut M."/>
            <person name="Harispe M.L."/>
            <person name="Henrissat B."/>
            <person name="Hilden K.S."/>
            <person name="Hope R."/>
            <person name="Hossain A."/>
            <person name="Karabika E."/>
            <person name="Karaffa L."/>
            <person name="Karanyi Z."/>
            <person name="Krasevec N."/>
            <person name="Kuo A."/>
            <person name="Kusch H."/>
            <person name="LaButti K."/>
            <person name="Lagendijk E.L."/>
            <person name="Lapidus A."/>
            <person name="Levasseur A."/>
            <person name="Lindquist E."/>
            <person name="Lipzen A."/>
            <person name="Logrieco A.F."/>
            <person name="MacCabe A."/>
            <person name="Maekelae M.R."/>
            <person name="Malavazi I."/>
            <person name="Melin P."/>
            <person name="Meyer V."/>
            <person name="Mielnichuk N."/>
            <person name="Miskei M."/>
            <person name="Molnar A.P."/>
            <person name="Mule G."/>
            <person name="Ngan C.Y."/>
            <person name="Orejas M."/>
            <person name="Orosz E."/>
            <person name="Ouedraogo J.P."/>
            <person name="Overkamp K.M."/>
            <person name="Park H.-S."/>
            <person name="Perrone G."/>
            <person name="Piumi F."/>
            <person name="Punt P.J."/>
            <person name="Ram A.F."/>
            <person name="Ramon A."/>
            <person name="Rauscher S."/>
            <person name="Record E."/>
            <person name="Riano-Pachon D.M."/>
            <person name="Robert V."/>
            <person name="Roehrig J."/>
            <person name="Ruller R."/>
            <person name="Salamov A."/>
            <person name="Salih N.S."/>
            <person name="Samson R.A."/>
            <person name="Sandor E."/>
            <person name="Sanguinetti M."/>
            <person name="Schuetze T."/>
            <person name="Sepcic K."/>
            <person name="Shelest E."/>
            <person name="Sherlock G."/>
            <person name="Sophianopoulou V."/>
            <person name="Squina F.M."/>
            <person name="Sun H."/>
            <person name="Susca A."/>
            <person name="Todd R.B."/>
            <person name="Tsang A."/>
            <person name="Unkles S.E."/>
            <person name="van de Wiele N."/>
            <person name="van Rossen-Uffink D."/>
            <person name="Oliveira J.V."/>
            <person name="Vesth T.C."/>
            <person name="Visser J."/>
            <person name="Yu J.-H."/>
            <person name="Zhou M."/>
            <person name="Andersen M.R."/>
            <person name="Archer D.B."/>
            <person name="Baker S.E."/>
            <person name="Benoit I."/>
            <person name="Brakhage A.A."/>
            <person name="Braus G.H."/>
            <person name="Fischer R."/>
            <person name="Frisvad J.C."/>
            <person name="Goldman G.H."/>
            <person name="Houbraken J."/>
            <person name="Oakley B."/>
            <person name="Pocsi I."/>
            <person name="Scazzocchio C."/>
            <person name="Seiboth B."/>
            <person name="vanKuyk P.A."/>
            <person name="Wortman J."/>
            <person name="Dyer P.S."/>
            <person name="Grigoriev I.V."/>
        </authorList>
    </citation>
    <scope>NUCLEOTIDE SEQUENCE [LARGE SCALE GENOMIC DNA]</scope>
    <source>
        <strain evidence="2">DTO 134E9</strain>
    </source>
</reference>
<dbReference type="STRING" id="1073089.A0A1L9RBL6"/>
<dbReference type="RefSeq" id="XP_040685991.1">
    <property type="nucleotide sequence ID" value="XM_040839494.1"/>
</dbReference>
<dbReference type="AlphaFoldDB" id="A0A1L9RBL6"/>
<keyword evidence="2" id="KW-1185">Reference proteome</keyword>
<evidence type="ECO:0000313" key="1">
    <source>
        <dbReference type="EMBL" id="OJJ32314.1"/>
    </source>
</evidence>
<name>A0A1L9RBL6_ASPWE</name>
<dbReference type="GeneID" id="63755342"/>
<organism evidence="1 2">
    <name type="scientific">Aspergillus wentii DTO 134E9</name>
    <dbReference type="NCBI Taxonomy" id="1073089"/>
    <lineage>
        <taxon>Eukaryota</taxon>
        <taxon>Fungi</taxon>
        <taxon>Dikarya</taxon>
        <taxon>Ascomycota</taxon>
        <taxon>Pezizomycotina</taxon>
        <taxon>Eurotiomycetes</taxon>
        <taxon>Eurotiomycetidae</taxon>
        <taxon>Eurotiales</taxon>
        <taxon>Aspergillaceae</taxon>
        <taxon>Aspergillus</taxon>
        <taxon>Aspergillus subgen. Cremei</taxon>
    </lineage>
</organism>
<accession>A0A1L9RBL6</accession>
<dbReference type="Proteomes" id="UP000184383">
    <property type="component" value="Unassembled WGS sequence"/>
</dbReference>